<keyword evidence="1" id="KW-0732">Signal</keyword>
<dbReference type="RefSeq" id="WP_377305295.1">
    <property type="nucleotide sequence ID" value="NZ_JBHSMK010000005.1"/>
</dbReference>
<dbReference type="EMBL" id="JBHSMK010000005">
    <property type="protein sequence ID" value="MFC5437167.1"/>
    <property type="molecule type" value="Genomic_DNA"/>
</dbReference>
<evidence type="ECO:0000256" key="1">
    <source>
        <dbReference type="SAM" id="SignalP"/>
    </source>
</evidence>
<comment type="caution">
    <text evidence="2">The sequence shown here is derived from an EMBL/GenBank/DDBJ whole genome shotgun (WGS) entry which is preliminary data.</text>
</comment>
<dbReference type="Proteomes" id="UP001596013">
    <property type="component" value="Unassembled WGS sequence"/>
</dbReference>
<evidence type="ECO:0000313" key="2">
    <source>
        <dbReference type="EMBL" id="MFC5437167.1"/>
    </source>
</evidence>
<protein>
    <submittedName>
        <fullName evidence="2">Uncharacterized protein</fullName>
    </submittedName>
</protein>
<organism evidence="2 3">
    <name type="scientific">Rhodanobacter umsongensis</name>
    <dbReference type="NCBI Taxonomy" id="633153"/>
    <lineage>
        <taxon>Bacteria</taxon>
        <taxon>Pseudomonadati</taxon>
        <taxon>Pseudomonadota</taxon>
        <taxon>Gammaproteobacteria</taxon>
        <taxon>Lysobacterales</taxon>
        <taxon>Rhodanobacteraceae</taxon>
        <taxon>Rhodanobacter</taxon>
    </lineage>
</organism>
<feature type="chain" id="PRO_5046399556" evidence="1">
    <location>
        <begin position="26"/>
        <end position="79"/>
    </location>
</feature>
<reference evidence="3" key="1">
    <citation type="journal article" date="2019" name="Int. J. Syst. Evol. Microbiol.">
        <title>The Global Catalogue of Microorganisms (GCM) 10K type strain sequencing project: providing services to taxonomists for standard genome sequencing and annotation.</title>
        <authorList>
            <consortium name="The Broad Institute Genomics Platform"/>
            <consortium name="The Broad Institute Genome Sequencing Center for Infectious Disease"/>
            <person name="Wu L."/>
            <person name="Ma J."/>
        </authorList>
    </citation>
    <scope>NUCLEOTIDE SEQUENCE [LARGE SCALE GENOMIC DNA]</scope>
    <source>
        <strain evidence="3">JCM 17130</strain>
    </source>
</reference>
<accession>A0ABW0JM78</accession>
<sequence length="79" mass="8230">MGMIKRACMLALMCGGMLLGAPVRAGDLSCKMSFRLSGWSVFYKAAETQALTKGNVPLALSSEGSGWNLGVASGAFIIK</sequence>
<feature type="signal peptide" evidence="1">
    <location>
        <begin position="1"/>
        <end position="25"/>
    </location>
</feature>
<name>A0ABW0JM78_9GAMM</name>
<proteinExistence type="predicted"/>
<keyword evidence="3" id="KW-1185">Reference proteome</keyword>
<gene>
    <name evidence="2" type="ORF">ACFPME_11405</name>
</gene>
<evidence type="ECO:0000313" key="3">
    <source>
        <dbReference type="Proteomes" id="UP001596013"/>
    </source>
</evidence>